<keyword evidence="1" id="KW-0472">Membrane</keyword>
<dbReference type="EMBL" id="JBHULV010000041">
    <property type="protein sequence ID" value="MFD2732357.1"/>
    <property type="molecule type" value="Genomic_DNA"/>
</dbReference>
<dbReference type="Proteomes" id="UP001597546">
    <property type="component" value="Unassembled WGS sequence"/>
</dbReference>
<accession>A0ABW5TSU0</accession>
<protein>
    <submittedName>
        <fullName evidence="2">Uncharacterized protein</fullName>
    </submittedName>
</protein>
<reference evidence="3" key="1">
    <citation type="journal article" date="2019" name="Int. J. Syst. Evol. Microbiol.">
        <title>The Global Catalogue of Microorganisms (GCM) 10K type strain sequencing project: providing services to taxonomists for standard genome sequencing and annotation.</title>
        <authorList>
            <consortium name="The Broad Institute Genomics Platform"/>
            <consortium name="The Broad Institute Genome Sequencing Center for Infectious Disease"/>
            <person name="Wu L."/>
            <person name="Ma J."/>
        </authorList>
    </citation>
    <scope>NUCLEOTIDE SEQUENCE [LARGE SCALE GENOMIC DNA]</scope>
    <source>
        <strain evidence="3">KCTC 42456</strain>
    </source>
</reference>
<evidence type="ECO:0000256" key="1">
    <source>
        <dbReference type="SAM" id="Phobius"/>
    </source>
</evidence>
<keyword evidence="3" id="KW-1185">Reference proteome</keyword>
<feature type="transmembrane region" description="Helical" evidence="1">
    <location>
        <begin position="21"/>
        <end position="41"/>
    </location>
</feature>
<keyword evidence="1" id="KW-1133">Transmembrane helix</keyword>
<proteinExistence type="predicted"/>
<dbReference type="RefSeq" id="WP_379042528.1">
    <property type="nucleotide sequence ID" value="NZ_JBHSKW010000023.1"/>
</dbReference>
<name>A0ABW5TSU0_9SPHI</name>
<sequence length="78" mass="7964">MKTTVKSLSVRKRLSSPSPNFFERIKIAGLLLGGIGTALLASPIVLPALITSIAGYLATAGLVASAVAAVTIEEKAVK</sequence>
<organism evidence="2 3">
    <name type="scientific">Pedobacter alpinus</name>
    <dbReference type="NCBI Taxonomy" id="1590643"/>
    <lineage>
        <taxon>Bacteria</taxon>
        <taxon>Pseudomonadati</taxon>
        <taxon>Bacteroidota</taxon>
        <taxon>Sphingobacteriia</taxon>
        <taxon>Sphingobacteriales</taxon>
        <taxon>Sphingobacteriaceae</taxon>
        <taxon>Pedobacter</taxon>
    </lineage>
</organism>
<evidence type="ECO:0000313" key="2">
    <source>
        <dbReference type="EMBL" id="MFD2732357.1"/>
    </source>
</evidence>
<comment type="caution">
    <text evidence="2">The sequence shown here is derived from an EMBL/GenBank/DDBJ whole genome shotgun (WGS) entry which is preliminary data.</text>
</comment>
<gene>
    <name evidence="2" type="ORF">ACFSSE_11645</name>
</gene>
<feature type="transmembrane region" description="Helical" evidence="1">
    <location>
        <begin position="53"/>
        <end position="72"/>
    </location>
</feature>
<keyword evidence="1" id="KW-0812">Transmembrane</keyword>
<evidence type="ECO:0000313" key="3">
    <source>
        <dbReference type="Proteomes" id="UP001597546"/>
    </source>
</evidence>